<sequence length="380" mass="41634">MSKRRSMFLLVLIVSLVFTTACNSNAKQEAAASGTEKPGEAETTVINMAWGFDLHAGIMLTAASKGEGFKDTGIWLKPIVEKEQYELYKDGKKLAVINTILTKGSSESAVMLGQKQLDCAVNSVTGMMSAKDQGTDIQVLCPIHVDGICLVFPSGSEIKGWNQVAEYIKKSENPVKIGYHSPTSAPRVVIETSLRQANLKVTEDPNDNSADVLLVDLKGSKNLLSAFTGNLVDAWVAPSHYPEAAEAEGIGSIALKLNEFPPEGQWYDFPCCVLAARGEVISKHPEVFDALVDLFTNTAKWMGENKEETSALLSEIIGVSEDAVKSASIVFTTQVSDKWLEGVDLYYDLLKQLDKLDGDLKERDFVEVKKEFYNFTFLNN</sequence>
<organism evidence="2 3">
    <name type="scientific">Lutispora saccharofermentans</name>
    <dbReference type="NCBI Taxonomy" id="3024236"/>
    <lineage>
        <taxon>Bacteria</taxon>
        <taxon>Bacillati</taxon>
        <taxon>Bacillota</taxon>
        <taxon>Clostridia</taxon>
        <taxon>Lutisporales</taxon>
        <taxon>Lutisporaceae</taxon>
        <taxon>Lutispora</taxon>
    </lineage>
</organism>
<dbReference type="SUPFAM" id="SSF53850">
    <property type="entry name" value="Periplasmic binding protein-like II"/>
    <property type="match status" value="1"/>
</dbReference>
<dbReference type="RefSeq" id="WP_255229071.1">
    <property type="nucleotide sequence ID" value="NZ_JAJEKE010000024.1"/>
</dbReference>
<dbReference type="Proteomes" id="UP001651880">
    <property type="component" value="Unassembled WGS sequence"/>
</dbReference>
<protein>
    <submittedName>
        <fullName evidence="2">ABC transporter substrate-binding protein</fullName>
    </submittedName>
</protein>
<proteinExistence type="predicted"/>
<keyword evidence="1" id="KW-0732">Signal</keyword>
<evidence type="ECO:0000313" key="2">
    <source>
        <dbReference type="EMBL" id="MCQ1531522.1"/>
    </source>
</evidence>
<accession>A0ABT1NJS6</accession>
<dbReference type="Pfam" id="PF13379">
    <property type="entry name" value="NMT1_2"/>
    <property type="match status" value="1"/>
</dbReference>
<comment type="caution">
    <text evidence="2">The sequence shown here is derived from an EMBL/GenBank/DDBJ whole genome shotgun (WGS) entry which is preliminary data.</text>
</comment>
<name>A0ABT1NJS6_9FIRM</name>
<gene>
    <name evidence="2" type="ORF">LJD61_18575</name>
</gene>
<dbReference type="EMBL" id="JAJEKE010000024">
    <property type="protein sequence ID" value="MCQ1531522.1"/>
    <property type="molecule type" value="Genomic_DNA"/>
</dbReference>
<evidence type="ECO:0000256" key="1">
    <source>
        <dbReference type="SAM" id="SignalP"/>
    </source>
</evidence>
<dbReference type="PROSITE" id="PS51257">
    <property type="entry name" value="PROKAR_LIPOPROTEIN"/>
    <property type="match status" value="1"/>
</dbReference>
<reference evidence="2 3" key="1">
    <citation type="submission" date="2021-10" db="EMBL/GenBank/DDBJ databases">
        <title>Lutispora strain m25 sp. nov., a thermophilic, non-spore-forming bacterium isolated from a lab-scale methanogenic bioreactor digesting anaerobic sludge.</title>
        <authorList>
            <person name="El Houari A."/>
            <person name="Mcdonald J."/>
        </authorList>
    </citation>
    <scope>NUCLEOTIDE SEQUENCE [LARGE SCALE GENOMIC DNA]</scope>
    <source>
        <strain evidence="3">m25</strain>
    </source>
</reference>
<keyword evidence="3" id="KW-1185">Reference proteome</keyword>
<dbReference type="PANTHER" id="PTHR30024:SF42">
    <property type="entry name" value="ALIPHATIC SULFONATES-BINDING PROTEIN-RELATED"/>
    <property type="match status" value="1"/>
</dbReference>
<feature type="signal peptide" evidence="1">
    <location>
        <begin position="1"/>
        <end position="26"/>
    </location>
</feature>
<feature type="chain" id="PRO_5045720533" evidence="1">
    <location>
        <begin position="27"/>
        <end position="380"/>
    </location>
</feature>
<evidence type="ECO:0000313" key="3">
    <source>
        <dbReference type="Proteomes" id="UP001651880"/>
    </source>
</evidence>
<dbReference type="Gene3D" id="3.40.190.10">
    <property type="entry name" value="Periplasmic binding protein-like II"/>
    <property type="match status" value="1"/>
</dbReference>
<dbReference type="PANTHER" id="PTHR30024">
    <property type="entry name" value="ALIPHATIC SULFONATES-BINDING PROTEIN-RELATED"/>
    <property type="match status" value="1"/>
</dbReference>